<organism evidence="8 9">
    <name type="scientific">Arabis alpina</name>
    <name type="common">Alpine rock-cress</name>
    <dbReference type="NCBI Taxonomy" id="50452"/>
    <lineage>
        <taxon>Eukaryota</taxon>
        <taxon>Viridiplantae</taxon>
        <taxon>Streptophyta</taxon>
        <taxon>Embryophyta</taxon>
        <taxon>Tracheophyta</taxon>
        <taxon>Spermatophyta</taxon>
        <taxon>Magnoliopsida</taxon>
        <taxon>eudicotyledons</taxon>
        <taxon>Gunneridae</taxon>
        <taxon>Pentapetalae</taxon>
        <taxon>rosids</taxon>
        <taxon>malvids</taxon>
        <taxon>Brassicales</taxon>
        <taxon>Brassicaceae</taxon>
        <taxon>Arabideae</taxon>
        <taxon>Arabis</taxon>
    </lineage>
</organism>
<evidence type="ECO:0000256" key="6">
    <source>
        <dbReference type="ARBA" id="ARBA00023004"/>
    </source>
</evidence>
<keyword evidence="6" id="KW-0408">Iron</keyword>
<dbReference type="GO" id="GO:0004497">
    <property type="term" value="F:monooxygenase activity"/>
    <property type="evidence" value="ECO:0007669"/>
    <property type="project" value="UniProtKB-KW"/>
</dbReference>
<dbReference type="EMBL" id="KL980277">
    <property type="protein sequence ID" value="KFK23302.1"/>
    <property type="molecule type" value="Genomic_DNA"/>
</dbReference>
<keyword evidence="4" id="KW-0479">Metal-binding</keyword>
<dbReference type="GO" id="GO:0005506">
    <property type="term" value="F:iron ion binding"/>
    <property type="evidence" value="ECO:0007669"/>
    <property type="project" value="InterPro"/>
</dbReference>
<dbReference type="InterPro" id="IPR036396">
    <property type="entry name" value="Cyt_P450_sf"/>
</dbReference>
<keyword evidence="3" id="KW-0349">Heme</keyword>
<evidence type="ECO:0000256" key="5">
    <source>
        <dbReference type="ARBA" id="ARBA00023002"/>
    </source>
</evidence>
<dbReference type="GO" id="GO:0016705">
    <property type="term" value="F:oxidoreductase activity, acting on paired donors, with incorporation or reduction of molecular oxygen"/>
    <property type="evidence" value="ECO:0007669"/>
    <property type="project" value="InterPro"/>
</dbReference>
<gene>
    <name evidence="8" type="ORF">AALP_AAs41155U000100</name>
</gene>
<evidence type="ECO:0000313" key="8">
    <source>
        <dbReference type="EMBL" id="KFK23302.1"/>
    </source>
</evidence>
<keyword evidence="7" id="KW-0503">Monooxygenase</keyword>
<dbReference type="Proteomes" id="UP000029120">
    <property type="component" value="Unassembled WGS sequence"/>
</dbReference>
<dbReference type="AlphaFoldDB" id="A0A087G0A0"/>
<dbReference type="PANTHER" id="PTHR24296">
    <property type="entry name" value="CYTOCHROME P450"/>
    <property type="match status" value="1"/>
</dbReference>
<dbReference type="eggNOG" id="KOG0157">
    <property type="taxonomic scope" value="Eukaryota"/>
</dbReference>
<reference evidence="9" key="1">
    <citation type="journal article" date="2015" name="Nat. Plants">
        <title>Genome expansion of Arabis alpina linked with retrotransposition and reduced symmetric DNA methylation.</title>
        <authorList>
            <person name="Willing E.M."/>
            <person name="Rawat V."/>
            <person name="Mandakova T."/>
            <person name="Maumus F."/>
            <person name="James G.V."/>
            <person name="Nordstroem K.J."/>
            <person name="Becker C."/>
            <person name="Warthmann N."/>
            <person name="Chica C."/>
            <person name="Szarzynska B."/>
            <person name="Zytnicki M."/>
            <person name="Albani M.C."/>
            <person name="Kiefer C."/>
            <person name="Bergonzi S."/>
            <person name="Castaings L."/>
            <person name="Mateos J.L."/>
            <person name="Berns M.C."/>
            <person name="Bujdoso N."/>
            <person name="Piofczyk T."/>
            <person name="de Lorenzo L."/>
            <person name="Barrero-Sicilia C."/>
            <person name="Mateos I."/>
            <person name="Piednoel M."/>
            <person name="Hagmann J."/>
            <person name="Chen-Min-Tao R."/>
            <person name="Iglesias-Fernandez R."/>
            <person name="Schuster S.C."/>
            <person name="Alonso-Blanco C."/>
            <person name="Roudier F."/>
            <person name="Carbonero P."/>
            <person name="Paz-Ares J."/>
            <person name="Davis S.J."/>
            <person name="Pecinka A."/>
            <person name="Quesneville H."/>
            <person name="Colot V."/>
            <person name="Lysak M.A."/>
            <person name="Weigel D."/>
            <person name="Coupland G."/>
            <person name="Schneeberger K."/>
        </authorList>
    </citation>
    <scope>NUCLEOTIDE SEQUENCE [LARGE SCALE GENOMIC DNA]</scope>
    <source>
        <strain evidence="9">cv. Pajares</strain>
    </source>
</reference>
<name>A0A087G0A0_ARAAL</name>
<dbReference type="Gramene" id="KFK23302">
    <property type="protein sequence ID" value="KFK23302"/>
    <property type="gene ID" value="AALP_AAs41155U000100"/>
</dbReference>
<keyword evidence="5" id="KW-0560">Oxidoreductase</keyword>
<evidence type="ECO:0000256" key="3">
    <source>
        <dbReference type="ARBA" id="ARBA00022617"/>
    </source>
</evidence>
<protein>
    <submittedName>
        <fullName evidence="8">Uncharacterized protein</fullName>
    </submittedName>
</protein>
<evidence type="ECO:0000256" key="4">
    <source>
        <dbReference type="ARBA" id="ARBA00022723"/>
    </source>
</evidence>
<keyword evidence="9" id="KW-1185">Reference proteome</keyword>
<dbReference type="SUPFAM" id="SSF48264">
    <property type="entry name" value="Cytochrome P450"/>
    <property type="match status" value="1"/>
</dbReference>
<proteinExistence type="inferred from homology"/>
<comment type="cofactor">
    <cofactor evidence="1">
        <name>heme</name>
        <dbReference type="ChEBI" id="CHEBI:30413"/>
    </cofactor>
</comment>
<comment type="similarity">
    <text evidence="2">Belongs to the cytochrome P450 family.</text>
</comment>
<dbReference type="GO" id="GO:0020037">
    <property type="term" value="F:heme binding"/>
    <property type="evidence" value="ECO:0007669"/>
    <property type="project" value="InterPro"/>
</dbReference>
<accession>A0A087G0A0</accession>
<dbReference type="Gene3D" id="1.10.630.10">
    <property type="entry name" value="Cytochrome P450"/>
    <property type="match status" value="1"/>
</dbReference>
<evidence type="ECO:0000313" key="9">
    <source>
        <dbReference type="Proteomes" id="UP000029120"/>
    </source>
</evidence>
<feature type="non-terminal residue" evidence="8">
    <location>
        <position position="208"/>
    </location>
</feature>
<evidence type="ECO:0000256" key="1">
    <source>
        <dbReference type="ARBA" id="ARBA00001971"/>
    </source>
</evidence>
<evidence type="ECO:0000256" key="2">
    <source>
        <dbReference type="ARBA" id="ARBA00010617"/>
    </source>
</evidence>
<dbReference type="OrthoDB" id="1713632at2759"/>
<evidence type="ECO:0000256" key="7">
    <source>
        <dbReference type="ARBA" id="ARBA00023033"/>
    </source>
</evidence>
<sequence length="208" mass="23393">MTTETVVEGQDGDGDNDCKQTAMDYIVEDKIATKTSSLIVKSISTWSKIRTVDSPANSLTLYLSKPGHSISLQSIPVLANNHLIYAGSVFDRIQSPYLPLWNMMIKCYVANRRSHDAIVRQYYTKGDNTRENLADLLGQRKLAIFERNASKLIGLVTEFRLSGKAFEAQDMLMRFTLDSIFKVGFGVKLRCLDGFSKKGEEFVEAFDE</sequence>